<evidence type="ECO:0000256" key="3">
    <source>
        <dbReference type="ARBA" id="ARBA00022723"/>
    </source>
</evidence>
<dbReference type="Gene3D" id="3.40.50.670">
    <property type="match status" value="1"/>
</dbReference>
<dbReference type="GO" id="GO:0005694">
    <property type="term" value="C:chromosome"/>
    <property type="evidence" value="ECO:0007669"/>
    <property type="project" value="InterPro"/>
</dbReference>
<keyword evidence="4 11" id="KW-0547">Nucleotide-binding</keyword>
<comment type="similarity">
    <text evidence="2 11">Belongs to the type II topoisomerase GyrB family.</text>
</comment>
<evidence type="ECO:0000313" key="14">
    <source>
        <dbReference type="EMBL" id="MZP29675.1"/>
    </source>
</evidence>
<evidence type="ECO:0000256" key="2">
    <source>
        <dbReference type="ARBA" id="ARBA00010708"/>
    </source>
</evidence>
<comment type="cofactor">
    <cofactor evidence="11">
        <name>Mg(2+)</name>
        <dbReference type="ChEBI" id="CHEBI:18420"/>
    </cofactor>
    <cofactor evidence="11">
        <name>Mn(2+)</name>
        <dbReference type="ChEBI" id="CHEBI:29035"/>
    </cofactor>
    <cofactor evidence="11">
        <name>Ca(2+)</name>
        <dbReference type="ChEBI" id="CHEBI:29108"/>
    </cofactor>
    <text evidence="11">Binds two Mg(2+) per subunit. The magnesium ions form salt bridges with both the protein and the DNA. Can also accept other divalent metal cations, such as Mn(2+) or Ca(2+).</text>
</comment>
<dbReference type="InterPro" id="IPR011557">
    <property type="entry name" value="GyrB"/>
</dbReference>
<feature type="domain" description="Toprim" evidence="13">
    <location>
        <begin position="426"/>
        <end position="540"/>
    </location>
</feature>
<dbReference type="InterPro" id="IPR014721">
    <property type="entry name" value="Ribsml_uS5_D2-typ_fold_subgr"/>
</dbReference>
<dbReference type="FunFam" id="3.30.565.10:FF:000002">
    <property type="entry name" value="DNA gyrase subunit B"/>
    <property type="match status" value="1"/>
</dbReference>
<dbReference type="FunFam" id="3.40.50.670:FF:000002">
    <property type="entry name" value="DNA gyrase subunit B"/>
    <property type="match status" value="1"/>
</dbReference>
<comment type="subcellular location">
    <subcellularLocation>
        <location evidence="11">Cytoplasm</location>
    </subcellularLocation>
</comment>
<evidence type="ECO:0000256" key="11">
    <source>
        <dbReference type="HAMAP-Rule" id="MF_01898"/>
    </source>
</evidence>
<dbReference type="GO" id="GO:0003677">
    <property type="term" value="F:DNA binding"/>
    <property type="evidence" value="ECO:0007669"/>
    <property type="project" value="UniProtKB-KW"/>
</dbReference>
<reference evidence="14 15" key="1">
    <citation type="submission" date="2020-01" db="EMBL/GenBank/DDBJ databases">
        <title>Whole-genome sequence of Heliobacterium undosum DSM 13378.</title>
        <authorList>
            <person name="Kyndt J.A."/>
            <person name="Meyer T.E."/>
        </authorList>
    </citation>
    <scope>NUCLEOTIDE SEQUENCE [LARGE SCALE GENOMIC DNA]</scope>
    <source>
        <strain evidence="14 15">DSM 13378</strain>
    </source>
</reference>
<dbReference type="AlphaFoldDB" id="A0A845L3S8"/>
<dbReference type="GO" id="GO:0006265">
    <property type="term" value="P:DNA topological change"/>
    <property type="evidence" value="ECO:0007669"/>
    <property type="project" value="UniProtKB-UniRule"/>
</dbReference>
<dbReference type="SMART" id="SM00433">
    <property type="entry name" value="TOP2c"/>
    <property type="match status" value="1"/>
</dbReference>
<keyword evidence="5 11" id="KW-0067">ATP-binding</keyword>
<feature type="binding site" evidence="11">
    <location>
        <position position="507"/>
    </location>
    <ligand>
        <name>Mg(2+)</name>
        <dbReference type="ChEBI" id="CHEBI:18420"/>
        <label>2</label>
    </ligand>
</feature>
<evidence type="ECO:0000256" key="8">
    <source>
        <dbReference type="ARBA" id="ARBA00023125"/>
    </source>
</evidence>
<dbReference type="InterPro" id="IPR013759">
    <property type="entry name" value="Topo_IIA_B_C"/>
</dbReference>
<comment type="subunit">
    <text evidence="10">Heterotetramer composed of ParC and ParE.</text>
</comment>
<feature type="binding site" evidence="11">
    <location>
        <position position="505"/>
    </location>
    <ligand>
        <name>Mg(2+)</name>
        <dbReference type="ChEBI" id="CHEBI:18420"/>
        <label>1</label>
        <note>catalytic</note>
    </ligand>
</feature>
<evidence type="ECO:0000313" key="15">
    <source>
        <dbReference type="Proteomes" id="UP000463470"/>
    </source>
</evidence>
<keyword evidence="6 11" id="KW-0460">Magnesium</keyword>
<dbReference type="InterPro" id="IPR034160">
    <property type="entry name" value="TOPRIM_GyrB"/>
</dbReference>
<evidence type="ECO:0000256" key="10">
    <source>
        <dbReference type="ARBA" id="ARBA00063644"/>
    </source>
</evidence>
<dbReference type="OrthoDB" id="9802808at2"/>
<feature type="binding site" evidence="11">
    <location>
        <position position="505"/>
    </location>
    <ligand>
        <name>Mg(2+)</name>
        <dbReference type="ChEBI" id="CHEBI:18420"/>
        <label>2</label>
    </ligand>
</feature>
<dbReference type="InterPro" id="IPR013506">
    <property type="entry name" value="Topo_IIA_bsu_dom2"/>
</dbReference>
<dbReference type="InterPro" id="IPR002288">
    <property type="entry name" value="DNA_gyrase_B_C"/>
</dbReference>
<dbReference type="InterPro" id="IPR000565">
    <property type="entry name" value="Topo_IIA_B"/>
</dbReference>
<evidence type="ECO:0000256" key="9">
    <source>
        <dbReference type="ARBA" id="ARBA00023235"/>
    </source>
</evidence>
<dbReference type="RefSeq" id="WP_161257548.1">
    <property type="nucleotide sequence ID" value="NZ_WXEY01000006.1"/>
</dbReference>
<feature type="site" description="Interaction with DNA" evidence="11">
    <location>
        <position position="460"/>
    </location>
</feature>
<dbReference type="PRINTS" id="PR01159">
    <property type="entry name" value="DNAGYRASEB"/>
</dbReference>
<dbReference type="SMART" id="SM00387">
    <property type="entry name" value="HATPase_c"/>
    <property type="match status" value="1"/>
</dbReference>
<evidence type="ECO:0000256" key="1">
    <source>
        <dbReference type="ARBA" id="ARBA00000185"/>
    </source>
</evidence>
<dbReference type="NCBIfam" id="NF004189">
    <property type="entry name" value="PRK05644.1"/>
    <property type="match status" value="1"/>
</dbReference>
<dbReference type="PROSITE" id="PS50880">
    <property type="entry name" value="TOPRIM"/>
    <property type="match status" value="1"/>
</dbReference>
<dbReference type="InterPro" id="IPR020568">
    <property type="entry name" value="Ribosomal_Su5_D2-typ_SF"/>
</dbReference>
<dbReference type="SUPFAM" id="SSF55874">
    <property type="entry name" value="ATPase domain of HSP90 chaperone/DNA topoisomerase II/histidine kinase"/>
    <property type="match status" value="1"/>
</dbReference>
<dbReference type="GO" id="GO:0005524">
    <property type="term" value="F:ATP binding"/>
    <property type="evidence" value="ECO:0007669"/>
    <property type="project" value="UniProtKB-UniRule"/>
</dbReference>
<evidence type="ECO:0000256" key="12">
    <source>
        <dbReference type="SAM" id="Coils"/>
    </source>
</evidence>
<dbReference type="PRINTS" id="PR00418">
    <property type="entry name" value="TPI2FAMILY"/>
</dbReference>
<dbReference type="InterPro" id="IPR003594">
    <property type="entry name" value="HATPase_dom"/>
</dbReference>
<dbReference type="InterPro" id="IPR006171">
    <property type="entry name" value="TOPRIM_dom"/>
</dbReference>
<sequence>MAEQDTWTVSGASNYDASQIQVLEGLEAVRRRPGMYIGSTSARGLHHLVYEIVDNSIDEALAGYCDTIDVIIHEDNSVEVSDNGRGIPVDIHPKMGKPAVEVALTVLHAGGKFGGEGYKVSGGLHGVGLSVVNALSEKLQVTVRRNGKIHEQHYERGVAVSELRVVGQSKETGTTVYFKPDPQIFEELEYSYDTLSHRLRELSFLNRGVKITLVDRRSDQESVFAHSGGIIDFVKFLNRNKDAVHNEVIYFQTEKDTVHVEMALQYNDGYAENVFSYANNINTQEGGTHEAGFKTALTRVVNEYARRLNQLKDSENNLSGEDIREGITAVISVKVREPQFEGQTKTKLGNSEVRGITDSCVTEGVGTYLEEHPSVAKRIIEKAIGAMRAREAARKARELTRRKSALESTSLPGKLADCSFKDPSLCEIYIVEGDSAGGSAKQGRDRRFQAILPLRGKILNVEKARLDKVLSNEEIRALITAMGTGIGEDFDLGKARYHRICLMTDADVDGSHIRTLLLTFFYRHMKPLIENGYVYIAQPPLYQVKKSRDVRYFYHDNELNRHLEKTGRDGITIQRYKGLGEMNPEQLWETTMDPENRTILQVSLEDAAEAELIFTTLMGDRVEPRREFIQTHAKDVRNLDI</sequence>
<feature type="site" description="Interaction with DNA" evidence="11">
    <location>
        <position position="457"/>
    </location>
</feature>
<dbReference type="CDD" id="cd03366">
    <property type="entry name" value="TOPRIM_TopoIIA_GyrB"/>
    <property type="match status" value="1"/>
</dbReference>
<dbReference type="Pfam" id="PF01751">
    <property type="entry name" value="Toprim"/>
    <property type="match status" value="1"/>
</dbReference>
<comment type="function">
    <text evidence="11">A type II topoisomerase that negatively supercoils closed circular double-stranded (ds) DNA in an ATP-dependent manner to modulate DNA topology and maintain chromosomes in an underwound state. Negative supercoiling favors strand separation, and DNA replication, transcription, recombination and repair, all of which involve strand separation. Also able to catalyze the interconversion of other topological isomers of dsDNA rings, including catenanes and knotted rings. Type II topoisomerases break and join 2 DNA strands simultaneously in an ATP-dependent manner.</text>
</comment>
<evidence type="ECO:0000256" key="4">
    <source>
        <dbReference type="ARBA" id="ARBA00022741"/>
    </source>
</evidence>
<dbReference type="GO" id="GO:0046872">
    <property type="term" value="F:metal ion binding"/>
    <property type="evidence" value="ECO:0007669"/>
    <property type="project" value="UniProtKB-KW"/>
</dbReference>
<evidence type="ECO:0000256" key="6">
    <source>
        <dbReference type="ARBA" id="ARBA00022842"/>
    </source>
</evidence>
<dbReference type="EC" id="5.6.2.2" evidence="11"/>
<dbReference type="PROSITE" id="PS00177">
    <property type="entry name" value="TOPOISOMERASE_II"/>
    <property type="match status" value="1"/>
</dbReference>
<keyword evidence="15" id="KW-1185">Reference proteome</keyword>
<gene>
    <name evidence="11 14" type="primary">gyrB</name>
    <name evidence="14" type="ORF">GTO91_08155</name>
</gene>
<accession>A0A845L3S8</accession>
<dbReference type="FunFam" id="3.30.230.10:FF:000005">
    <property type="entry name" value="DNA gyrase subunit B"/>
    <property type="match status" value="1"/>
</dbReference>
<dbReference type="InterPro" id="IPR018522">
    <property type="entry name" value="TopoIIA_CS"/>
</dbReference>
<dbReference type="GO" id="GO:0006261">
    <property type="term" value="P:DNA-templated DNA replication"/>
    <property type="evidence" value="ECO:0007669"/>
    <property type="project" value="UniProtKB-UniRule"/>
</dbReference>
<keyword evidence="11" id="KW-0963">Cytoplasm</keyword>
<proteinExistence type="inferred from homology"/>
<keyword evidence="12" id="KW-0175">Coiled coil</keyword>
<dbReference type="InterPro" id="IPR036890">
    <property type="entry name" value="HATPase_C_sf"/>
</dbReference>
<dbReference type="NCBIfam" id="TIGR01059">
    <property type="entry name" value="gyrB"/>
    <property type="match status" value="1"/>
</dbReference>
<keyword evidence="7 11" id="KW-0799">Topoisomerase</keyword>
<dbReference type="SUPFAM" id="SSF56719">
    <property type="entry name" value="Type II DNA topoisomerase"/>
    <property type="match status" value="1"/>
</dbReference>
<comment type="catalytic activity">
    <reaction evidence="1 11">
        <text>ATP-dependent breakage, passage and rejoining of double-stranded DNA.</text>
        <dbReference type="EC" id="5.6.2.2"/>
    </reaction>
</comment>
<comment type="subunit">
    <text evidence="11">Heterotetramer, composed of two GyrA and two GyrB chains. In the heterotetramer, GyrA contains the active site tyrosine that forms a transient covalent intermediate with DNA, while GyrB binds cofactors and catalyzes ATP hydrolysis.</text>
</comment>
<protein>
    <recommendedName>
        <fullName evidence="11">DNA gyrase subunit B</fullName>
        <ecNumber evidence="11">5.6.2.2</ecNumber>
    </recommendedName>
</protein>
<dbReference type="CDD" id="cd00822">
    <property type="entry name" value="TopoII_Trans_DNA_gyrase"/>
    <property type="match status" value="1"/>
</dbReference>
<dbReference type="GO" id="GO:0034335">
    <property type="term" value="F:DNA negative supercoiling activity"/>
    <property type="evidence" value="ECO:0007669"/>
    <property type="project" value="UniProtKB-ARBA"/>
</dbReference>
<dbReference type="HAMAP" id="MF_01898">
    <property type="entry name" value="GyrB"/>
    <property type="match status" value="1"/>
</dbReference>
<dbReference type="NCBIfam" id="NF011501">
    <property type="entry name" value="PRK14939.1"/>
    <property type="match status" value="1"/>
</dbReference>
<dbReference type="EMBL" id="WXEY01000006">
    <property type="protein sequence ID" value="MZP29675.1"/>
    <property type="molecule type" value="Genomic_DNA"/>
</dbReference>
<dbReference type="InterPro" id="IPR013760">
    <property type="entry name" value="Topo_IIA-like_dom_sf"/>
</dbReference>
<keyword evidence="8" id="KW-0238">DNA-binding</keyword>
<keyword evidence="3 11" id="KW-0479">Metal-binding</keyword>
<evidence type="ECO:0000259" key="13">
    <source>
        <dbReference type="PROSITE" id="PS50880"/>
    </source>
</evidence>
<comment type="caution">
    <text evidence="14">The sequence shown here is derived from an EMBL/GenBank/DDBJ whole genome shotgun (WGS) entry which is preliminary data.</text>
</comment>
<dbReference type="Proteomes" id="UP000463470">
    <property type="component" value="Unassembled WGS sequence"/>
</dbReference>
<dbReference type="Gene3D" id="3.30.565.10">
    <property type="entry name" value="Histidine kinase-like ATPase, C-terminal domain"/>
    <property type="match status" value="1"/>
</dbReference>
<dbReference type="CDD" id="cd16928">
    <property type="entry name" value="HATPase_GyrB-like"/>
    <property type="match status" value="1"/>
</dbReference>
<dbReference type="GO" id="GO:0005737">
    <property type="term" value="C:cytoplasm"/>
    <property type="evidence" value="ECO:0007669"/>
    <property type="project" value="UniProtKB-SubCell"/>
</dbReference>
<dbReference type="Gene3D" id="3.30.230.10">
    <property type="match status" value="1"/>
</dbReference>
<dbReference type="Pfam" id="PF02518">
    <property type="entry name" value="HATPase_c"/>
    <property type="match status" value="1"/>
</dbReference>
<feature type="coiled-coil region" evidence="12">
    <location>
        <begin position="294"/>
        <end position="321"/>
    </location>
</feature>
<organism evidence="14 15">
    <name type="scientific">Heliomicrobium undosum</name>
    <dbReference type="NCBI Taxonomy" id="121734"/>
    <lineage>
        <taxon>Bacteria</taxon>
        <taxon>Bacillati</taxon>
        <taxon>Bacillota</taxon>
        <taxon>Clostridia</taxon>
        <taxon>Eubacteriales</taxon>
        <taxon>Heliobacteriaceae</taxon>
        <taxon>Heliomicrobium</taxon>
    </lineage>
</organism>
<dbReference type="PANTHER" id="PTHR45866">
    <property type="entry name" value="DNA GYRASE/TOPOISOMERASE SUBUNIT B"/>
    <property type="match status" value="1"/>
</dbReference>
<dbReference type="PANTHER" id="PTHR45866:SF1">
    <property type="entry name" value="DNA GYRASE SUBUNIT B, MITOCHONDRIAL"/>
    <property type="match status" value="1"/>
</dbReference>
<name>A0A845L3S8_9FIRM</name>
<dbReference type="Pfam" id="PF00986">
    <property type="entry name" value="DNA_gyraseB_C"/>
    <property type="match status" value="1"/>
</dbReference>
<dbReference type="Pfam" id="PF00204">
    <property type="entry name" value="DNA_gyraseB"/>
    <property type="match status" value="1"/>
</dbReference>
<evidence type="ECO:0000256" key="5">
    <source>
        <dbReference type="ARBA" id="ARBA00022840"/>
    </source>
</evidence>
<evidence type="ECO:0000256" key="7">
    <source>
        <dbReference type="ARBA" id="ARBA00023029"/>
    </source>
</evidence>
<keyword evidence="9 11" id="KW-0413">Isomerase</keyword>
<dbReference type="InterPro" id="IPR001241">
    <property type="entry name" value="Topo_IIA"/>
</dbReference>
<comment type="miscellaneous">
    <text evidence="11">Few gyrases are as efficient as E.coli at forming negative supercoils. Not all organisms have 2 type II topoisomerases; in organisms with a single type II topoisomerase this enzyme also has to decatenate newly replicated chromosomes.</text>
</comment>
<feature type="binding site" evidence="11">
    <location>
        <position position="432"/>
    </location>
    <ligand>
        <name>Mg(2+)</name>
        <dbReference type="ChEBI" id="CHEBI:18420"/>
        <label>1</label>
        <note>catalytic</note>
    </ligand>
</feature>
<dbReference type="SUPFAM" id="SSF54211">
    <property type="entry name" value="Ribosomal protein S5 domain 2-like"/>
    <property type="match status" value="1"/>
</dbReference>